<dbReference type="PANTHER" id="PTHR43272:SF3">
    <property type="entry name" value="LONG CHAIN ACYL-COA SYNTHETASE 4"/>
    <property type="match status" value="1"/>
</dbReference>
<dbReference type="InterPro" id="IPR000873">
    <property type="entry name" value="AMP-dep_synth/lig_dom"/>
</dbReference>
<keyword evidence="4" id="KW-0812">Transmembrane</keyword>
<dbReference type="EMBL" id="CAJOBI010022912">
    <property type="protein sequence ID" value="CAF4227538.1"/>
    <property type="molecule type" value="Genomic_DNA"/>
</dbReference>
<feature type="non-terminal residue" evidence="6">
    <location>
        <position position="70"/>
    </location>
</feature>
<evidence type="ECO:0000256" key="4">
    <source>
        <dbReference type="SAM" id="Phobius"/>
    </source>
</evidence>
<dbReference type="EMBL" id="CAJOBH010289693">
    <property type="protein sequence ID" value="CAF5179592.1"/>
    <property type="molecule type" value="Genomic_DNA"/>
</dbReference>
<sequence>SLNLLNIPENELHRVLMYLPLAHVFGCATIAGVSYFGGEVGFWQGKVEKLLDDFRDFRPTAITIVPRLLN</sequence>
<dbReference type="GO" id="GO:0016020">
    <property type="term" value="C:membrane"/>
    <property type="evidence" value="ECO:0007669"/>
    <property type="project" value="TreeGrafter"/>
</dbReference>
<evidence type="ECO:0000313" key="8">
    <source>
        <dbReference type="EMBL" id="CAF5179592.1"/>
    </source>
</evidence>
<keyword evidence="4" id="KW-1133">Transmembrane helix</keyword>
<dbReference type="Pfam" id="PF00501">
    <property type="entry name" value="AMP-binding"/>
    <property type="match status" value="1"/>
</dbReference>
<dbReference type="Proteomes" id="UP000676336">
    <property type="component" value="Unassembled WGS sequence"/>
</dbReference>
<dbReference type="GO" id="GO:0004467">
    <property type="term" value="F:long-chain fatty acid-CoA ligase activity"/>
    <property type="evidence" value="ECO:0007669"/>
    <property type="project" value="UniProtKB-EC"/>
</dbReference>
<keyword evidence="4" id="KW-0472">Membrane</keyword>
<gene>
    <name evidence="8" type="ORF">BYL167_LOCUS78754</name>
    <name evidence="7" type="ORF">GIL414_LOCUS23467</name>
    <name evidence="6" type="ORF">SMN809_LOCUS22993</name>
</gene>
<keyword evidence="2" id="KW-0443">Lipid metabolism</keyword>
<evidence type="ECO:0000313" key="9">
    <source>
        <dbReference type="Proteomes" id="UP000676336"/>
    </source>
</evidence>
<dbReference type="Gene3D" id="3.40.50.12780">
    <property type="entry name" value="N-terminal domain of ligase-like"/>
    <property type="match status" value="1"/>
</dbReference>
<organism evidence="6 9">
    <name type="scientific">Rotaria magnacalcarata</name>
    <dbReference type="NCBI Taxonomy" id="392030"/>
    <lineage>
        <taxon>Eukaryota</taxon>
        <taxon>Metazoa</taxon>
        <taxon>Spiralia</taxon>
        <taxon>Gnathifera</taxon>
        <taxon>Rotifera</taxon>
        <taxon>Eurotatoria</taxon>
        <taxon>Bdelloidea</taxon>
        <taxon>Philodinida</taxon>
        <taxon>Philodinidae</taxon>
        <taxon>Rotaria</taxon>
    </lineage>
</organism>
<dbReference type="GO" id="GO:0005783">
    <property type="term" value="C:endoplasmic reticulum"/>
    <property type="evidence" value="ECO:0007669"/>
    <property type="project" value="TreeGrafter"/>
</dbReference>
<feature type="non-terminal residue" evidence="6">
    <location>
        <position position="1"/>
    </location>
</feature>
<evidence type="ECO:0000256" key="3">
    <source>
        <dbReference type="ARBA" id="ARBA00026121"/>
    </source>
</evidence>
<accession>A0A8S2SF73</accession>
<comment type="caution">
    <text evidence="6">The sequence shown here is derived from an EMBL/GenBank/DDBJ whole genome shotgun (WGS) entry which is preliminary data.</text>
</comment>
<feature type="transmembrane region" description="Helical" evidence="4">
    <location>
        <begin position="15"/>
        <end position="36"/>
    </location>
</feature>
<dbReference type="EC" id="6.2.1.3" evidence="3"/>
<feature type="domain" description="AMP-dependent synthetase/ligase" evidence="5">
    <location>
        <begin position="13"/>
        <end position="70"/>
    </location>
</feature>
<dbReference type="EMBL" id="CAJOBJ010026253">
    <property type="protein sequence ID" value="CAF4245836.1"/>
    <property type="molecule type" value="Genomic_DNA"/>
</dbReference>
<dbReference type="PANTHER" id="PTHR43272">
    <property type="entry name" value="LONG-CHAIN-FATTY-ACID--COA LIGASE"/>
    <property type="match status" value="1"/>
</dbReference>
<keyword evidence="2" id="KW-0276">Fatty acid metabolism</keyword>
<proteinExistence type="predicted"/>
<keyword evidence="1" id="KW-0436">Ligase</keyword>
<evidence type="ECO:0000313" key="7">
    <source>
        <dbReference type="EMBL" id="CAF4245836.1"/>
    </source>
</evidence>
<protein>
    <recommendedName>
        <fullName evidence="3">long-chain-fatty-acid--CoA ligase</fullName>
        <ecNumber evidence="3">6.2.1.3</ecNumber>
    </recommendedName>
</protein>
<dbReference type="InterPro" id="IPR042099">
    <property type="entry name" value="ANL_N_sf"/>
</dbReference>
<name>A0A8S2SF73_9BILA</name>
<evidence type="ECO:0000256" key="1">
    <source>
        <dbReference type="ARBA" id="ARBA00022598"/>
    </source>
</evidence>
<reference evidence="6" key="1">
    <citation type="submission" date="2021-02" db="EMBL/GenBank/DDBJ databases">
        <authorList>
            <person name="Nowell W R."/>
        </authorList>
    </citation>
    <scope>NUCLEOTIDE SEQUENCE</scope>
</reference>
<dbReference type="SUPFAM" id="SSF56801">
    <property type="entry name" value="Acetyl-CoA synthetase-like"/>
    <property type="match status" value="1"/>
</dbReference>
<evidence type="ECO:0000259" key="5">
    <source>
        <dbReference type="Pfam" id="PF00501"/>
    </source>
</evidence>
<dbReference type="AlphaFoldDB" id="A0A8S2SF73"/>
<dbReference type="Proteomes" id="UP000681967">
    <property type="component" value="Unassembled WGS sequence"/>
</dbReference>
<evidence type="ECO:0000313" key="6">
    <source>
        <dbReference type="EMBL" id="CAF4227538.1"/>
    </source>
</evidence>
<evidence type="ECO:0000256" key="2">
    <source>
        <dbReference type="ARBA" id="ARBA00022832"/>
    </source>
</evidence>
<dbReference type="Proteomes" id="UP000681720">
    <property type="component" value="Unassembled WGS sequence"/>
</dbReference>